<feature type="region of interest" description="Disordered" evidence="1">
    <location>
        <begin position="28"/>
        <end position="48"/>
    </location>
</feature>
<dbReference type="AlphaFoldDB" id="A0A1H8XG91"/>
<proteinExistence type="predicted"/>
<dbReference type="EMBL" id="FOEF01000007">
    <property type="protein sequence ID" value="SEP38889.1"/>
    <property type="molecule type" value="Genomic_DNA"/>
</dbReference>
<reference evidence="2 3" key="1">
    <citation type="submission" date="2016-10" db="EMBL/GenBank/DDBJ databases">
        <authorList>
            <person name="de Groot N.N."/>
        </authorList>
    </citation>
    <scope>NUCLEOTIDE SEQUENCE [LARGE SCALE GENOMIC DNA]</scope>
    <source>
        <strain evidence="2 3">DSM 44993</strain>
    </source>
</reference>
<evidence type="ECO:0000256" key="1">
    <source>
        <dbReference type="SAM" id="MobiDB-lite"/>
    </source>
</evidence>
<dbReference type="Proteomes" id="UP000198582">
    <property type="component" value="Unassembled WGS sequence"/>
</dbReference>
<gene>
    <name evidence="2" type="ORF">SAMN04489732_107198</name>
</gene>
<evidence type="ECO:0000313" key="2">
    <source>
        <dbReference type="EMBL" id="SEP38889.1"/>
    </source>
</evidence>
<sequence length="48" mass="5101">MTDLVFDAVSVRTEDAVLDRVAPVRRVDPDGTPLSMPVKETVTTGGGE</sequence>
<accession>A0A1H8XG91</accession>
<keyword evidence="3" id="KW-1185">Reference proteome</keyword>
<evidence type="ECO:0000313" key="3">
    <source>
        <dbReference type="Proteomes" id="UP000198582"/>
    </source>
</evidence>
<protein>
    <submittedName>
        <fullName evidence="2">Uncharacterized protein</fullName>
    </submittedName>
</protein>
<organism evidence="2 3">
    <name type="scientific">Amycolatopsis saalfeldensis</name>
    <dbReference type="NCBI Taxonomy" id="394193"/>
    <lineage>
        <taxon>Bacteria</taxon>
        <taxon>Bacillati</taxon>
        <taxon>Actinomycetota</taxon>
        <taxon>Actinomycetes</taxon>
        <taxon>Pseudonocardiales</taxon>
        <taxon>Pseudonocardiaceae</taxon>
        <taxon>Amycolatopsis</taxon>
    </lineage>
</organism>
<name>A0A1H8XG91_9PSEU</name>
<dbReference type="RefSeq" id="WP_177231417.1">
    <property type="nucleotide sequence ID" value="NZ_FOEF01000007.1"/>
</dbReference>